<evidence type="ECO:0000256" key="1">
    <source>
        <dbReference type="SAM" id="MobiDB-lite"/>
    </source>
</evidence>
<feature type="non-terminal residue" evidence="2">
    <location>
        <position position="1"/>
    </location>
</feature>
<organism evidence="2 3">
    <name type="scientific">Frankliniella fusca</name>
    <dbReference type="NCBI Taxonomy" id="407009"/>
    <lineage>
        <taxon>Eukaryota</taxon>
        <taxon>Metazoa</taxon>
        <taxon>Ecdysozoa</taxon>
        <taxon>Arthropoda</taxon>
        <taxon>Hexapoda</taxon>
        <taxon>Insecta</taxon>
        <taxon>Pterygota</taxon>
        <taxon>Neoptera</taxon>
        <taxon>Paraneoptera</taxon>
        <taxon>Thysanoptera</taxon>
        <taxon>Terebrantia</taxon>
        <taxon>Thripoidea</taxon>
        <taxon>Thripidae</taxon>
        <taxon>Frankliniella</taxon>
    </lineage>
</organism>
<dbReference type="EMBL" id="JAHWGI010000026">
    <property type="protein sequence ID" value="KAK3907840.1"/>
    <property type="molecule type" value="Genomic_DNA"/>
</dbReference>
<evidence type="ECO:0000313" key="3">
    <source>
        <dbReference type="Proteomes" id="UP001219518"/>
    </source>
</evidence>
<reference evidence="2" key="2">
    <citation type="journal article" date="2023" name="BMC Genomics">
        <title>Pest status, molecular evolution, and epigenetic factors derived from the genome assembly of Frankliniella fusca, a thysanopteran phytovirus vector.</title>
        <authorList>
            <person name="Catto M.A."/>
            <person name="Labadie P.E."/>
            <person name="Jacobson A.L."/>
            <person name="Kennedy G.G."/>
            <person name="Srinivasan R."/>
            <person name="Hunt B.G."/>
        </authorList>
    </citation>
    <scope>NUCLEOTIDE SEQUENCE</scope>
    <source>
        <strain evidence="2">PL_HMW_Pooled</strain>
    </source>
</reference>
<keyword evidence="3" id="KW-1185">Reference proteome</keyword>
<feature type="compositionally biased region" description="Basic residues" evidence="1">
    <location>
        <begin position="63"/>
        <end position="72"/>
    </location>
</feature>
<feature type="region of interest" description="Disordered" evidence="1">
    <location>
        <begin position="50"/>
        <end position="89"/>
    </location>
</feature>
<feature type="compositionally biased region" description="Basic and acidic residues" evidence="1">
    <location>
        <begin position="77"/>
        <end position="89"/>
    </location>
</feature>
<comment type="caution">
    <text evidence="2">The sequence shown here is derived from an EMBL/GenBank/DDBJ whole genome shotgun (WGS) entry which is preliminary data.</text>
</comment>
<protein>
    <submittedName>
        <fullName evidence="2">tRNA-2-methylthio-N(6)-dimethylallyladenosine synthase</fullName>
    </submittedName>
</protein>
<dbReference type="AlphaFoldDB" id="A0AAE1GQN2"/>
<dbReference type="Proteomes" id="UP001219518">
    <property type="component" value="Unassembled WGS sequence"/>
</dbReference>
<sequence>MTAVCQCALQQAGPSAAYIAKYNRFVDTILERVNKILRRSYDPVNVKLTPGEKAAVKSADKDKKKKKKKNKNANKQQQRDGEMMAKTEE</sequence>
<accession>A0AAE1GQN2</accession>
<name>A0AAE1GQN2_9NEOP</name>
<gene>
    <name evidence="2" type="ORF">KUF71_018476</name>
</gene>
<reference evidence="2" key="1">
    <citation type="submission" date="2021-07" db="EMBL/GenBank/DDBJ databases">
        <authorList>
            <person name="Catto M.A."/>
            <person name="Jacobson A."/>
            <person name="Kennedy G."/>
            <person name="Labadie P."/>
            <person name="Hunt B.G."/>
            <person name="Srinivasan R."/>
        </authorList>
    </citation>
    <scope>NUCLEOTIDE SEQUENCE</scope>
    <source>
        <strain evidence="2">PL_HMW_Pooled</strain>
        <tissue evidence="2">Head</tissue>
    </source>
</reference>
<evidence type="ECO:0000313" key="2">
    <source>
        <dbReference type="EMBL" id="KAK3907840.1"/>
    </source>
</evidence>
<proteinExistence type="predicted"/>